<protein>
    <submittedName>
        <fullName evidence="2">Uncharacterized protein</fullName>
    </submittedName>
</protein>
<organism evidence="2 3">
    <name type="scientific">Caenorhabditis japonica</name>
    <dbReference type="NCBI Taxonomy" id="281687"/>
    <lineage>
        <taxon>Eukaryota</taxon>
        <taxon>Metazoa</taxon>
        <taxon>Ecdysozoa</taxon>
        <taxon>Nematoda</taxon>
        <taxon>Chromadorea</taxon>
        <taxon>Rhabditida</taxon>
        <taxon>Rhabditina</taxon>
        <taxon>Rhabditomorpha</taxon>
        <taxon>Rhabditoidea</taxon>
        <taxon>Rhabditidae</taxon>
        <taxon>Peloderinae</taxon>
        <taxon>Caenorhabditis</taxon>
    </lineage>
</organism>
<evidence type="ECO:0000313" key="2">
    <source>
        <dbReference type="EnsemblMetazoa" id="CJA36804.1"/>
    </source>
</evidence>
<reference evidence="2" key="2">
    <citation type="submission" date="2022-06" db="UniProtKB">
        <authorList>
            <consortium name="EnsemblMetazoa"/>
        </authorList>
    </citation>
    <scope>IDENTIFICATION</scope>
    <source>
        <strain evidence="2">DF5081</strain>
    </source>
</reference>
<name>A0A8R1EMU6_CAEJA</name>
<reference evidence="3" key="1">
    <citation type="submission" date="2010-08" db="EMBL/GenBank/DDBJ databases">
        <authorList>
            <consortium name="Caenorhabditis japonica Sequencing Consortium"/>
            <person name="Wilson R.K."/>
        </authorList>
    </citation>
    <scope>NUCLEOTIDE SEQUENCE [LARGE SCALE GENOMIC DNA]</scope>
    <source>
        <strain evidence="3">DF5081</strain>
    </source>
</reference>
<proteinExistence type="predicted"/>
<dbReference type="EnsemblMetazoa" id="CJA36804.1">
    <property type="protein sequence ID" value="CJA36804.1"/>
    <property type="gene ID" value="WBGene00212651"/>
</dbReference>
<feature type="compositionally biased region" description="Low complexity" evidence="1">
    <location>
        <begin position="12"/>
        <end position="25"/>
    </location>
</feature>
<sequence>VNSVNTAVVVDTDATASSSSSSSAKKAVEFNKGGQESKPAHIEKASVDVEVDANIDRHIWFAADYDATECRQSLNGIGVRFQKKFPSYLQKGGKDRELAELVEQRLLECERKSTASHWDKVDTLLQKISLTKR</sequence>
<evidence type="ECO:0000313" key="3">
    <source>
        <dbReference type="Proteomes" id="UP000005237"/>
    </source>
</evidence>
<evidence type="ECO:0000256" key="1">
    <source>
        <dbReference type="SAM" id="MobiDB-lite"/>
    </source>
</evidence>
<dbReference type="Proteomes" id="UP000005237">
    <property type="component" value="Unassembled WGS sequence"/>
</dbReference>
<accession>A0A8R1EMU6</accession>
<feature type="region of interest" description="Disordered" evidence="1">
    <location>
        <begin position="12"/>
        <end position="43"/>
    </location>
</feature>
<keyword evidence="3" id="KW-1185">Reference proteome</keyword>
<dbReference type="AlphaFoldDB" id="A0A8R1EMU6"/>